<organism evidence="2 3">
    <name type="scientific">Brassicogethes aeneus</name>
    <name type="common">Rape pollen beetle</name>
    <name type="synonym">Meligethes aeneus</name>
    <dbReference type="NCBI Taxonomy" id="1431903"/>
    <lineage>
        <taxon>Eukaryota</taxon>
        <taxon>Metazoa</taxon>
        <taxon>Ecdysozoa</taxon>
        <taxon>Arthropoda</taxon>
        <taxon>Hexapoda</taxon>
        <taxon>Insecta</taxon>
        <taxon>Pterygota</taxon>
        <taxon>Neoptera</taxon>
        <taxon>Endopterygota</taxon>
        <taxon>Coleoptera</taxon>
        <taxon>Polyphaga</taxon>
        <taxon>Cucujiformia</taxon>
        <taxon>Nitidulidae</taxon>
        <taxon>Meligethinae</taxon>
        <taxon>Brassicogethes</taxon>
    </lineage>
</organism>
<dbReference type="InterPro" id="IPR036574">
    <property type="entry name" value="Scorpion_toxin-like_sf"/>
</dbReference>
<sequence length="79" mass="8913">MKSLYFFVMAIMVFASLVQARLISENKGLLESFFRHRRAVCGTTCSEQCKKAGGSHGKCNNGKCLCYTDNDLSHFYIHV</sequence>
<dbReference type="SUPFAM" id="SSF57095">
    <property type="entry name" value="Scorpion toxin-like"/>
    <property type="match status" value="1"/>
</dbReference>
<keyword evidence="1" id="KW-0732">Signal</keyword>
<dbReference type="GO" id="GO:0051707">
    <property type="term" value="P:response to other organism"/>
    <property type="evidence" value="ECO:0007669"/>
    <property type="project" value="UniProtKB-ARBA"/>
</dbReference>
<evidence type="ECO:0000313" key="2">
    <source>
        <dbReference type="EMBL" id="CAH0553540.1"/>
    </source>
</evidence>
<gene>
    <name evidence="2" type="ORF">MELIAE_LOCUS5504</name>
</gene>
<dbReference type="AlphaFoldDB" id="A0A9P0B1L6"/>
<reference evidence="2" key="1">
    <citation type="submission" date="2021-12" db="EMBL/GenBank/DDBJ databases">
        <authorList>
            <person name="King R."/>
        </authorList>
    </citation>
    <scope>NUCLEOTIDE SEQUENCE</scope>
</reference>
<feature type="chain" id="PRO_5040434810" evidence="1">
    <location>
        <begin position="21"/>
        <end position="79"/>
    </location>
</feature>
<dbReference type="EMBL" id="OV121134">
    <property type="protein sequence ID" value="CAH0553540.1"/>
    <property type="molecule type" value="Genomic_DNA"/>
</dbReference>
<protein>
    <submittedName>
        <fullName evidence="2">Uncharacterized protein</fullName>
    </submittedName>
</protein>
<name>A0A9P0B1L6_BRAAE</name>
<evidence type="ECO:0000256" key="1">
    <source>
        <dbReference type="SAM" id="SignalP"/>
    </source>
</evidence>
<accession>A0A9P0B1L6</accession>
<proteinExistence type="predicted"/>
<dbReference type="Proteomes" id="UP001154078">
    <property type="component" value="Chromosome 3"/>
</dbReference>
<feature type="signal peptide" evidence="1">
    <location>
        <begin position="1"/>
        <end position="20"/>
    </location>
</feature>
<evidence type="ECO:0000313" key="3">
    <source>
        <dbReference type="Proteomes" id="UP001154078"/>
    </source>
</evidence>
<keyword evidence="3" id="KW-1185">Reference proteome</keyword>